<comment type="caution">
    <text evidence="2">The sequence shown here is derived from an EMBL/GenBank/DDBJ whole genome shotgun (WGS) entry which is preliminary data.</text>
</comment>
<dbReference type="PANTHER" id="PTHR43798">
    <property type="entry name" value="MONOACYLGLYCEROL LIPASE"/>
    <property type="match status" value="1"/>
</dbReference>
<dbReference type="Proteomes" id="UP000309594">
    <property type="component" value="Unassembled WGS sequence"/>
</dbReference>
<dbReference type="PANTHER" id="PTHR43798:SF5">
    <property type="entry name" value="MONOACYLGLYCEROL LIPASE ABHD6"/>
    <property type="match status" value="1"/>
</dbReference>
<dbReference type="RefSeq" id="WP_136879873.1">
    <property type="nucleotide sequence ID" value="NZ_SWDX01000003.1"/>
</dbReference>
<dbReference type="AlphaFoldDB" id="A0A4V5PG83"/>
<name>A0A4V5PG83_9SPHI</name>
<dbReference type="Gene3D" id="3.40.50.1820">
    <property type="entry name" value="alpha/beta hydrolase"/>
    <property type="match status" value="1"/>
</dbReference>
<gene>
    <name evidence="2" type="ORF">FBD94_08365</name>
</gene>
<dbReference type="SUPFAM" id="SSF53474">
    <property type="entry name" value="alpha/beta-Hydrolases"/>
    <property type="match status" value="1"/>
</dbReference>
<dbReference type="InterPro" id="IPR050266">
    <property type="entry name" value="AB_hydrolase_sf"/>
</dbReference>
<dbReference type="Pfam" id="PF00561">
    <property type="entry name" value="Abhydrolase_1"/>
    <property type="match status" value="1"/>
</dbReference>
<protein>
    <submittedName>
        <fullName evidence="2">Alpha/beta hydrolase</fullName>
    </submittedName>
</protein>
<dbReference type="PRINTS" id="PR00111">
    <property type="entry name" value="ABHYDROLASE"/>
</dbReference>
<dbReference type="EMBL" id="SWDX01000003">
    <property type="protein sequence ID" value="TKC62226.1"/>
    <property type="molecule type" value="Genomic_DNA"/>
</dbReference>
<sequence>MKSMLTNANTIAVASSEIDAEASLHQNNPHQTAVTKFIEASGNKYAYRSFGRKKGIPIVLFQHFTGTMDNWDPTLTNGLAKYFHVILFDNKGIGGSGGQTPDNIEAMAKDAISFINALGYEKINILGFSMGGFIAQQIVFKEPKLVNKLILAGTSHKGGENLTVLVKDLEESANMSPDEQKLFMFYSPSQTSQASGQQSLKRINRRQIDRDPDTKLASIQSQLKSILGWAMTDENSITQLKKIKQPVLVVNGNNDIVVPTINSYILFQNIPNAKLSLYPDSGHGAIFEYADLFLAEAIPFLKAE</sequence>
<dbReference type="GO" id="GO:0046464">
    <property type="term" value="P:acylglycerol catabolic process"/>
    <property type="evidence" value="ECO:0007669"/>
    <property type="project" value="TreeGrafter"/>
</dbReference>
<dbReference type="GO" id="GO:0016020">
    <property type="term" value="C:membrane"/>
    <property type="evidence" value="ECO:0007669"/>
    <property type="project" value="TreeGrafter"/>
</dbReference>
<dbReference type="GO" id="GO:0047372">
    <property type="term" value="F:monoacylglycerol lipase activity"/>
    <property type="evidence" value="ECO:0007669"/>
    <property type="project" value="TreeGrafter"/>
</dbReference>
<reference evidence="2 3" key="1">
    <citation type="submission" date="2019-04" db="EMBL/GenBank/DDBJ databases">
        <title>Pedobacter sp. RP-1-16 sp. nov., isolated from Arctic soil.</title>
        <authorList>
            <person name="Dahal R.H."/>
            <person name="Kim D.-U."/>
        </authorList>
    </citation>
    <scope>NUCLEOTIDE SEQUENCE [LARGE SCALE GENOMIC DNA]</scope>
    <source>
        <strain evidence="2 3">RP-1-16</strain>
    </source>
</reference>
<feature type="domain" description="AB hydrolase-1" evidence="1">
    <location>
        <begin position="57"/>
        <end position="288"/>
    </location>
</feature>
<evidence type="ECO:0000313" key="3">
    <source>
        <dbReference type="Proteomes" id="UP000309594"/>
    </source>
</evidence>
<keyword evidence="2" id="KW-0378">Hydrolase</keyword>
<evidence type="ECO:0000313" key="2">
    <source>
        <dbReference type="EMBL" id="TKC62226.1"/>
    </source>
</evidence>
<dbReference type="InterPro" id="IPR000073">
    <property type="entry name" value="AB_hydrolase_1"/>
</dbReference>
<dbReference type="InterPro" id="IPR029058">
    <property type="entry name" value="AB_hydrolase_fold"/>
</dbReference>
<organism evidence="2 3">
    <name type="scientific">Pedobacter hiemivivus</name>
    <dbReference type="NCBI Taxonomy" id="2530454"/>
    <lineage>
        <taxon>Bacteria</taxon>
        <taxon>Pseudomonadati</taxon>
        <taxon>Bacteroidota</taxon>
        <taxon>Sphingobacteriia</taxon>
        <taxon>Sphingobacteriales</taxon>
        <taxon>Sphingobacteriaceae</taxon>
        <taxon>Pedobacter</taxon>
    </lineage>
</organism>
<accession>A0A4V5PG83</accession>
<evidence type="ECO:0000259" key="1">
    <source>
        <dbReference type="Pfam" id="PF00561"/>
    </source>
</evidence>
<proteinExistence type="predicted"/>